<comment type="catalytic activity">
    <reaction evidence="11">
        <text>a 1,2-diacyl-sn-glycero-3-phospho-L-serine + H(+) = a 1,2-diacyl-sn-glycero-3-phosphoethanolamine + CO2</text>
        <dbReference type="Rhea" id="RHEA:20828"/>
        <dbReference type="ChEBI" id="CHEBI:15378"/>
        <dbReference type="ChEBI" id="CHEBI:16526"/>
        <dbReference type="ChEBI" id="CHEBI:57262"/>
        <dbReference type="ChEBI" id="CHEBI:64612"/>
        <dbReference type="EC" id="4.1.1.65"/>
    </reaction>
</comment>
<dbReference type="EMBL" id="WBZC01000031">
    <property type="protein sequence ID" value="KAB3534135.1"/>
    <property type="molecule type" value="Genomic_DNA"/>
</dbReference>
<comment type="pathway">
    <text evidence="1">Lipid metabolism.</text>
</comment>
<gene>
    <name evidence="11" type="primary">psd</name>
    <name evidence="12" type="ORF">F8154_09360</name>
</gene>
<feature type="active site" description="Schiff-base intermediate with substrate; via pyruvic acid; for decarboxylase activity" evidence="11">
    <location>
        <position position="258"/>
    </location>
</feature>
<comment type="function">
    <text evidence="11">Catalyzes the formation of phosphatidylethanolamine (PtdEtn) from phosphatidylserine (PtdSer).</text>
</comment>
<feature type="chain" id="PRO_5026403957" description="Phosphatidylserine decarboxylase alpha chain" evidence="11">
    <location>
        <begin position="258"/>
        <end position="300"/>
    </location>
</feature>
<evidence type="ECO:0000256" key="8">
    <source>
        <dbReference type="ARBA" id="ARBA00023239"/>
    </source>
</evidence>
<keyword evidence="10 11" id="KW-0670">Pyruvate</keyword>
<accession>A0A6I0F0M9</accession>
<reference evidence="12 13" key="1">
    <citation type="submission" date="2019-10" db="EMBL/GenBank/DDBJ databases">
        <title>Alkaliphilus serpentinus sp. nov. and Alkaliphilus pronyensis sp. nov., two novel anaerobic alkaliphilic species isolated from the serpentinized-hosted hydrothermal field of the Prony Bay (New Caledonia).</title>
        <authorList>
            <person name="Postec A."/>
        </authorList>
    </citation>
    <scope>NUCLEOTIDE SEQUENCE [LARGE SCALE GENOMIC DNA]</scope>
    <source>
        <strain evidence="12 13">LacV</strain>
    </source>
</reference>
<evidence type="ECO:0000313" key="13">
    <source>
        <dbReference type="Proteomes" id="UP000432715"/>
    </source>
</evidence>
<name>A0A6I0F0M9_9FIRM</name>
<comment type="PTM">
    <text evidence="11">Is synthesized initially as an inactive proenzyme. Formation of the active enzyme involves a self-maturation process in which the active site pyruvoyl group is generated from an internal serine residue via an autocatalytic post-translational modification. Two non-identical subunits are generated from the proenzyme in this reaction, and the pyruvate is formed at the N-terminus of the alpha chain, which is derived from the carboxyl end of the proenzyme. The autoendoproteolytic cleavage occurs by a canonical serine protease mechanism, in which the side chain hydroxyl group of the serine supplies its oxygen atom to form the C-terminus of the beta chain, while the remainder of the serine residue undergoes an oxidative deamination to produce ammonia and the pyruvoyl prosthetic group on the alpha chain. During this reaction, the Ser that is part of the protease active site of the proenzyme becomes the pyruvoyl prosthetic group, which constitutes an essential element of the active site of the mature decarboxylase.</text>
</comment>
<comment type="similarity">
    <text evidence="11">Belongs to the phosphatidylserine decarboxylase family. PSD-B subfamily. Prokaryotic type II sub-subfamily.</text>
</comment>
<evidence type="ECO:0000256" key="5">
    <source>
        <dbReference type="ARBA" id="ARBA00023136"/>
    </source>
</evidence>
<evidence type="ECO:0000256" key="3">
    <source>
        <dbReference type="ARBA" id="ARBA00022793"/>
    </source>
</evidence>
<dbReference type="GO" id="GO:0004609">
    <property type="term" value="F:phosphatidylserine decarboxylase activity"/>
    <property type="evidence" value="ECO:0007669"/>
    <property type="project" value="UniProtKB-UniRule"/>
</dbReference>
<organism evidence="12 13">
    <name type="scientific">Alkaliphilus pronyensis</name>
    <dbReference type="NCBI Taxonomy" id="1482732"/>
    <lineage>
        <taxon>Bacteria</taxon>
        <taxon>Bacillati</taxon>
        <taxon>Bacillota</taxon>
        <taxon>Clostridia</taxon>
        <taxon>Peptostreptococcales</taxon>
        <taxon>Natronincolaceae</taxon>
        <taxon>Alkaliphilus</taxon>
    </lineage>
</organism>
<evidence type="ECO:0000256" key="10">
    <source>
        <dbReference type="ARBA" id="ARBA00023317"/>
    </source>
</evidence>
<evidence type="ECO:0000256" key="9">
    <source>
        <dbReference type="ARBA" id="ARBA00023264"/>
    </source>
</evidence>
<evidence type="ECO:0000256" key="6">
    <source>
        <dbReference type="ARBA" id="ARBA00023145"/>
    </source>
</evidence>
<feature type="modified residue" description="Pyruvic acid (Ser); by autocatalysis" evidence="11">
    <location>
        <position position="258"/>
    </location>
</feature>
<dbReference type="UniPathway" id="UPA00558">
    <property type="reaction ID" value="UER00616"/>
</dbReference>
<feature type="site" description="Cleavage (non-hydrolytic); by autocatalysis" evidence="11">
    <location>
        <begin position="257"/>
        <end position="258"/>
    </location>
</feature>
<comment type="subunit">
    <text evidence="11">Heterodimer of a large membrane-associated beta subunit and a small pyruvoyl-containing alpha subunit.</text>
</comment>
<feature type="active site" description="Charge relay system; for autoendoproteolytic cleavage activity" evidence="11">
    <location>
        <position position="258"/>
    </location>
</feature>
<evidence type="ECO:0000256" key="11">
    <source>
        <dbReference type="HAMAP-Rule" id="MF_00663"/>
    </source>
</evidence>
<keyword evidence="2 11" id="KW-0444">Lipid biosynthesis</keyword>
<evidence type="ECO:0000313" key="12">
    <source>
        <dbReference type="EMBL" id="KAB3534135.1"/>
    </source>
</evidence>
<keyword evidence="6 11" id="KW-0865">Zymogen</keyword>
<keyword evidence="4 11" id="KW-0443">Lipid metabolism</keyword>
<evidence type="ECO:0000256" key="1">
    <source>
        <dbReference type="ARBA" id="ARBA00005189"/>
    </source>
</evidence>
<dbReference type="InterPro" id="IPR033177">
    <property type="entry name" value="PSD-B"/>
</dbReference>
<feature type="active site" description="Charge relay system; for autoendoproteolytic cleavage activity" evidence="11">
    <location>
        <position position="115"/>
    </location>
</feature>
<evidence type="ECO:0000256" key="7">
    <source>
        <dbReference type="ARBA" id="ARBA00023209"/>
    </source>
</evidence>
<dbReference type="PANTHER" id="PTHR10067">
    <property type="entry name" value="PHOSPHATIDYLSERINE DECARBOXYLASE"/>
    <property type="match status" value="1"/>
</dbReference>
<dbReference type="NCBIfam" id="TIGR00163">
    <property type="entry name" value="PS_decarb"/>
    <property type="match status" value="1"/>
</dbReference>
<dbReference type="PANTHER" id="PTHR10067:SF17">
    <property type="entry name" value="PHOSPHATIDYLSERINE DECARBOXYLASE PROENZYME 2"/>
    <property type="match status" value="1"/>
</dbReference>
<dbReference type="HAMAP" id="MF_00663">
    <property type="entry name" value="PS_decarb_PSD_B_type2"/>
    <property type="match status" value="1"/>
</dbReference>
<keyword evidence="7 11" id="KW-0594">Phospholipid biosynthesis</keyword>
<dbReference type="RefSeq" id="WP_151861356.1">
    <property type="nucleotide sequence ID" value="NZ_WBZC01000031.1"/>
</dbReference>
<feature type="chain" id="PRO_5026403958" description="Phosphatidylserine decarboxylase beta chain" evidence="11">
    <location>
        <begin position="1"/>
        <end position="257"/>
    </location>
</feature>
<evidence type="ECO:0000256" key="4">
    <source>
        <dbReference type="ARBA" id="ARBA00023098"/>
    </source>
</evidence>
<comment type="caution">
    <text evidence="12">The sequence shown here is derived from an EMBL/GenBank/DDBJ whole genome shotgun (WGS) entry which is preliminary data.</text>
</comment>
<comment type="subcellular location">
    <subcellularLocation>
        <location evidence="11">Cell membrane</location>
        <topology evidence="11">Peripheral membrane protein</topology>
    </subcellularLocation>
</comment>
<dbReference type="GO" id="GO:0005886">
    <property type="term" value="C:plasma membrane"/>
    <property type="evidence" value="ECO:0007669"/>
    <property type="project" value="UniProtKB-SubCell"/>
</dbReference>
<keyword evidence="9 11" id="KW-1208">Phospholipid metabolism</keyword>
<keyword evidence="13" id="KW-1185">Reference proteome</keyword>
<dbReference type="EC" id="4.1.1.65" evidence="11"/>
<comment type="cofactor">
    <cofactor evidence="11">
        <name>pyruvate</name>
        <dbReference type="ChEBI" id="CHEBI:15361"/>
    </cofactor>
    <text evidence="11">Binds 1 pyruvoyl group covalently per subunit.</text>
</comment>
<proteinExistence type="inferred from homology"/>
<sequence>MRVCFIDRETGKLKVETVAGEKYLKWLYDTNIGKSFLEYVIKKRIFSRLMGLYMDTPLSKKKIPSFINDLSINMSEALDENITSYKNFNEFFIRRLKEEARPIAMDKNKLMSTADGRVLAYDNIDINKVVQVKGIEYTLSELIGDSELANDYNGGACIITRLNPSDYHRFHFPDTGIPRKSKSIKGSLYSVNPLALSKIQKLYCKNQREVAIFQSDNFQEIIMIEVGATCVGTIVQTYEKDKPVLKGDEKGYFKFGGSTTIMFFKKAVVKIDSDLLENTLKGYETKVYMGEAIGTKLVLS</sequence>
<evidence type="ECO:0000256" key="2">
    <source>
        <dbReference type="ARBA" id="ARBA00022516"/>
    </source>
</evidence>
<dbReference type="InterPro" id="IPR033179">
    <property type="entry name" value="PSD_type2_pro"/>
</dbReference>
<keyword evidence="5 11" id="KW-0472">Membrane</keyword>
<dbReference type="NCBIfam" id="NF001941">
    <property type="entry name" value="PRK00723.1"/>
    <property type="match status" value="1"/>
</dbReference>
<comment type="pathway">
    <text evidence="11">Phospholipid metabolism; phosphatidylethanolamine biosynthesis; phosphatidylethanolamine from CDP-diacylglycerol: step 2/2.</text>
</comment>
<keyword evidence="11" id="KW-1003">Cell membrane</keyword>
<keyword evidence="8 11" id="KW-0456">Lyase</keyword>
<dbReference type="AlphaFoldDB" id="A0A6I0F0M9"/>
<dbReference type="Pfam" id="PF02666">
    <property type="entry name" value="PS_Dcarbxylase"/>
    <property type="match status" value="1"/>
</dbReference>
<dbReference type="Proteomes" id="UP000432715">
    <property type="component" value="Unassembled WGS sequence"/>
</dbReference>
<dbReference type="InterPro" id="IPR003817">
    <property type="entry name" value="PS_Dcarbxylase"/>
</dbReference>
<dbReference type="GO" id="GO:0006646">
    <property type="term" value="P:phosphatidylethanolamine biosynthetic process"/>
    <property type="evidence" value="ECO:0007669"/>
    <property type="project" value="UniProtKB-UniRule"/>
</dbReference>
<dbReference type="OrthoDB" id="9802030at2"/>
<keyword evidence="3 11" id="KW-0210">Decarboxylase</keyword>
<protein>
    <recommendedName>
        <fullName evidence="11">Phosphatidylserine decarboxylase proenzyme</fullName>
        <ecNumber evidence="11">4.1.1.65</ecNumber>
    </recommendedName>
    <component>
        <recommendedName>
            <fullName evidence="11">Phosphatidylserine decarboxylase alpha chain</fullName>
        </recommendedName>
    </component>
    <component>
        <recommendedName>
            <fullName evidence="11">Phosphatidylserine decarboxylase beta chain</fullName>
        </recommendedName>
    </component>
</protein>
<feature type="active site" description="Charge relay system; for autoendoproteolytic cleavage activity" evidence="11">
    <location>
        <position position="171"/>
    </location>
</feature>